<keyword evidence="1" id="KW-0134">Cell wall</keyword>
<keyword evidence="2" id="KW-0964">Secreted</keyword>
<keyword evidence="5" id="KW-0572">Peptidoglycan-anchor</keyword>
<keyword evidence="10" id="KW-1185">Reference proteome</keyword>
<feature type="non-terminal residue" evidence="9">
    <location>
        <position position="1"/>
    </location>
</feature>
<evidence type="ECO:0000256" key="2">
    <source>
        <dbReference type="ARBA" id="ARBA00022525"/>
    </source>
</evidence>
<feature type="compositionally biased region" description="Polar residues" evidence="6">
    <location>
        <begin position="659"/>
        <end position="686"/>
    </location>
</feature>
<gene>
    <name evidence="9" type="ORF">B5E59_10120</name>
</gene>
<dbReference type="Gene3D" id="3.10.20.320">
    <property type="entry name" value="Putative peptidoglycan bound protein (lpxtg motif)"/>
    <property type="match status" value="2"/>
</dbReference>
<dbReference type="Proteomes" id="UP000196293">
    <property type="component" value="Unassembled WGS sequence"/>
</dbReference>
<evidence type="ECO:0000313" key="10">
    <source>
        <dbReference type="Proteomes" id="UP000196293"/>
    </source>
</evidence>
<dbReference type="InterPro" id="IPR019931">
    <property type="entry name" value="LPXTG_anchor"/>
</dbReference>
<feature type="compositionally biased region" description="Polar residues" evidence="6">
    <location>
        <begin position="740"/>
        <end position="751"/>
    </location>
</feature>
<sequence length="779" mass="83481">QNIPSEVTLKDKNTPIIVKVQPKMDDITDPSQLTKAISRTITINKPGEKPQVINQTATFKRTGKTNEVTGITTYTPWVLDQNGLTTVSAPEVPGYTPSQKTVASVDNPTANTKLTDVTINYTANSQTTHINYVDKDGETVKSDTVSGKTDETVKTNSEVPAGWKITDGQIPEMIHFKGEGTPDTTITIEHDTTSVDHIKPVKPGDKTPSGKVIDGAHESDLNQTITRTINVTTPAGQTTTTTQVAKIFRDATIDDVTGEVTYGSWSEDTWADFKPGQIAGYTASPADVPVVTVKDGQQDQTVNISYTANDQTTHINYVDKDGKTIKSDTVSGKTDQNVKTNSEVPAGWKIIDGQVPETIHFTGAHTDDITIKIEHGTTSVDHTKPIKSGDKTPSGKEIKGAHESDLNQTITRTINVTTPDGQTTTTKQVAKIYRDATIDDVTGEVTYGDWSEGTWADFKPGQVAGYTASLADVPAVTVKDGQKDQTVNISYTANEGTVLIKYVDRDGNEIGQQVITGHVGDTIKVTPQFPENWVPVDPDTVPAEVQIKEENGQIIIVVVRHDEKDPIQTKKVTRTIMVTTPDGQTKTIKQVVTISRHGSLDLVTGQIAWQPWTTAQWDVFKPAAIAGYIPSPAEVPAVTVDGETTDQTVDITYAAVATPAQQGHQAPTASDTPDAQQATNQKADSNAQPAVTVVTSQQTATAQQGHQAPTASDTPDAQPAVTVVTSQQTATAQQVESTTNSRRLPQTGNSHDASALAGLGLASLLMGLFGLGGKRRKRD</sequence>
<dbReference type="InterPro" id="IPR041495">
    <property type="entry name" value="Mub_B2"/>
</dbReference>
<dbReference type="NCBIfam" id="TIGR01167">
    <property type="entry name" value="LPXTG_anchor"/>
    <property type="match status" value="1"/>
</dbReference>
<keyword evidence="7" id="KW-1133">Transmembrane helix</keyword>
<dbReference type="Pfam" id="PF17966">
    <property type="entry name" value="Muc_B2"/>
    <property type="match status" value="4"/>
</dbReference>
<accession>A0ABX3Z662</accession>
<evidence type="ECO:0000256" key="1">
    <source>
        <dbReference type="ARBA" id="ARBA00022512"/>
    </source>
</evidence>
<dbReference type="Pfam" id="PF06458">
    <property type="entry name" value="MucBP"/>
    <property type="match status" value="3"/>
</dbReference>
<reference evidence="10" key="1">
    <citation type="submission" date="2017-04" db="EMBL/GenBank/DDBJ databases">
        <title>Function of individual gut microbiota members based on whole genome sequencing of pure cultures obtained from chicken caecum.</title>
        <authorList>
            <person name="Medvecky M."/>
            <person name="Cejkova D."/>
            <person name="Polansky O."/>
            <person name="Karasova D."/>
            <person name="Kubasova T."/>
            <person name="Cizek A."/>
            <person name="Rychlik I."/>
        </authorList>
    </citation>
    <scope>NUCLEOTIDE SEQUENCE [LARGE SCALE GENOMIC DNA]</scope>
    <source>
        <strain evidence="10">An115</strain>
    </source>
</reference>
<keyword evidence="3" id="KW-0732">Signal</keyword>
<proteinExistence type="predicted"/>
<keyword evidence="4" id="KW-0677">Repeat</keyword>
<name>A0ABX3Z662_9LACO</name>
<feature type="compositionally biased region" description="Low complexity" evidence="6">
    <location>
        <begin position="687"/>
        <end position="739"/>
    </location>
</feature>
<dbReference type="EMBL" id="NFLS01000057">
    <property type="protein sequence ID" value="OUQ53362.1"/>
    <property type="molecule type" value="Genomic_DNA"/>
</dbReference>
<evidence type="ECO:0000256" key="7">
    <source>
        <dbReference type="SAM" id="Phobius"/>
    </source>
</evidence>
<evidence type="ECO:0000256" key="4">
    <source>
        <dbReference type="ARBA" id="ARBA00022737"/>
    </source>
</evidence>
<keyword evidence="7" id="KW-0472">Membrane</keyword>
<comment type="caution">
    <text evidence="9">The sequence shown here is derived from an EMBL/GenBank/DDBJ whole genome shotgun (WGS) entry which is preliminary data.</text>
</comment>
<evidence type="ECO:0000259" key="8">
    <source>
        <dbReference type="PROSITE" id="PS50847"/>
    </source>
</evidence>
<evidence type="ECO:0000256" key="6">
    <source>
        <dbReference type="SAM" id="MobiDB-lite"/>
    </source>
</evidence>
<dbReference type="Gene3D" id="2.60.40.4300">
    <property type="match status" value="4"/>
</dbReference>
<feature type="region of interest" description="Disordered" evidence="6">
    <location>
        <begin position="659"/>
        <end position="751"/>
    </location>
</feature>
<organism evidence="9 10">
    <name type="scientific">Lactobacillus gallinarum</name>
    <dbReference type="NCBI Taxonomy" id="52242"/>
    <lineage>
        <taxon>Bacteria</taxon>
        <taxon>Bacillati</taxon>
        <taxon>Bacillota</taxon>
        <taxon>Bacilli</taxon>
        <taxon>Lactobacillales</taxon>
        <taxon>Lactobacillaceae</taxon>
        <taxon>Lactobacillus</taxon>
    </lineage>
</organism>
<dbReference type="Pfam" id="PF00746">
    <property type="entry name" value="Gram_pos_anchor"/>
    <property type="match status" value="1"/>
</dbReference>
<evidence type="ECO:0000313" key="9">
    <source>
        <dbReference type="EMBL" id="OUQ53362.1"/>
    </source>
</evidence>
<dbReference type="RefSeq" id="WP_143438305.1">
    <property type="nucleotide sequence ID" value="NZ_NFLS01000057.1"/>
</dbReference>
<evidence type="ECO:0000256" key="3">
    <source>
        <dbReference type="ARBA" id="ARBA00022729"/>
    </source>
</evidence>
<feature type="transmembrane region" description="Helical" evidence="7">
    <location>
        <begin position="753"/>
        <end position="773"/>
    </location>
</feature>
<feature type="region of interest" description="Disordered" evidence="6">
    <location>
        <begin position="380"/>
        <end position="401"/>
    </location>
</feature>
<keyword evidence="7" id="KW-0812">Transmembrane</keyword>
<feature type="domain" description="Gram-positive cocci surface proteins LPxTG" evidence="8">
    <location>
        <begin position="744"/>
        <end position="779"/>
    </location>
</feature>
<dbReference type="InterPro" id="IPR009459">
    <property type="entry name" value="MucBP_dom"/>
</dbReference>
<protein>
    <recommendedName>
        <fullName evidence="8">Gram-positive cocci surface proteins LPxTG domain-containing protein</fullName>
    </recommendedName>
</protein>
<evidence type="ECO:0000256" key="5">
    <source>
        <dbReference type="ARBA" id="ARBA00023088"/>
    </source>
</evidence>
<dbReference type="PROSITE" id="PS50847">
    <property type="entry name" value="GRAM_POS_ANCHORING"/>
    <property type="match status" value="1"/>
</dbReference>